<protein>
    <submittedName>
        <fullName evidence="1">DUF2877 domain-containing protein</fullName>
    </submittedName>
</protein>
<gene>
    <name evidence="1" type="ORF">QOZ88_04785</name>
</gene>
<dbReference type="Pfam" id="PF11392">
    <property type="entry name" value="AllH"/>
    <property type="match status" value="1"/>
</dbReference>
<dbReference type="EMBL" id="JASNFN010000003">
    <property type="protein sequence ID" value="MDP5181944.1"/>
    <property type="molecule type" value="Genomic_DNA"/>
</dbReference>
<keyword evidence="2" id="KW-1185">Reference proteome</keyword>
<accession>A0ABT9I9U5</accession>
<organism evidence="1 2">
    <name type="scientific">Blastococcus carthaginiensis</name>
    <dbReference type="NCBI Taxonomy" id="3050034"/>
    <lineage>
        <taxon>Bacteria</taxon>
        <taxon>Bacillati</taxon>
        <taxon>Actinomycetota</taxon>
        <taxon>Actinomycetes</taxon>
        <taxon>Geodermatophilales</taxon>
        <taxon>Geodermatophilaceae</taxon>
        <taxon>Blastococcus</taxon>
    </lineage>
</organism>
<comment type="caution">
    <text evidence="1">The sequence shown here is derived from an EMBL/GenBank/DDBJ whole genome shotgun (WGS) entry which is preliminary data.</text>
</comment>
<sequence length="304" mass="31184">MTAGGGASRVDEYAVSKAYLVPVVGFVGVVHSVFATACNIVVDGLLLTVQDAARQHTPTSVRVAVAGPAIWSPSVRVGDRAVHRAGVLSFGNHVLDLDRVPVWAPAPVAHGDPIRSPVHRRLACLAAARRGHLGDRGYQTAPQLERDVRTLGALLAGGLAQPSDCQELETAVARLIGAGAGLTPSGDDVLVGVLAALCRGGNGSPHAAVAFDRIGAIVSRHVHRTTDISAHYLRLAARGHVGEPLSVLVDSVLAGVDAEVVDARARDVLGIGASSGSDALLGVLTGLGAVLELPSHTQTHEKVA</sequence>
<reference evidence="2" key="1">
    <citation type="submission" date="2023-05" db="EMBL/GenBank/DDBJ databases">
        <title>Draft genome of Pseudofrankia sp. BMG5.37.</title>
        <authorList>
            <person name="Gtari M."/>
            <person name="Ghodhbane F."/>
            <person name="Sbissi I."/>
        </authorList>
    </citation>
    <scope>NUCLEOTIDE SEQUENCE [LARGE SCALE GENOMIC DNA]</scope>
    <source>
        <strain evidence="2">BMG 814</strain>
    </source>
</reference>
<dbReference type="Proteomes" id="UP001233673">
    <property type="component" value="Unassembled WGS sequence"/>
</dbReference>
<evidence type="ECO:0000313" key="1">
    <source>
        <dbReference type="EMBL" id="MDP5181944.1"/>
    </source>
</evidence>
<dbReference type="RefSeq" id="WP_305998651.1">
    <property type="nucleotide sequence ID" value="NZ_JASNFN010000003.1"/>
</dbReference>
<dbReference type="InterPro" id="IPR021530">
    <property type="entry name" value="AllH-like"/>
</dbReference>
<proteinExistence type="predicted"/>
<name>A0ABT9I9U5_9ACTN</name>
<evidence type="ECO:0000313" key="2">
    <source>
        <dbReference type="Proteomes" id="UP001233673"/>
    </source>
</evidence>